<dbReference type="AlphaFoldDB" id="A0A816T937"/>
<evidence type="ECO:0000313" key="3">
    <source>
        <dbReference type="Proteomes" id="UP000663856"/>
    </source>
</evidence>
<evidence type="ECO:0000313" key="2">
    <source>
        <dbReference type="EMBL" id="CAF3994312.1"/>
    </source>
</evidence>
<proteinExistence type="predicted"/>
<organism evidence="1 3">
    <name type="scientific">Rotaria magnacalcarata</name>
    <dbReference type="NCBI Taxonomy" id="392030"/>
    <lineage>
        <taxon>Eukaryota</taxon>
        <taxon>Metazoa</taxon>
        <taxon>Spiralia</taxon>
        <taxon>Gnathifera</taxon>
        <taxon>Rotifera</taxon>
        <taxon>Eurotatoria</taxon>
        <taxon>Bdelloidea</taxon>
        <taxon>Philodinida</taxon>
        <taxon>Philodinidae</taxon>
        <taxon>Rotaria</taxon>
    </lineage>
</organism>
<protein>
    <recommendedName>
        <fullName evidence="4">Reverse transcriptase domain-containing protein</fullName>
    </recommendedName>
</protein>
<accession>A0A816T937</accession>
<dbReference type="Proteomes" id="UP000676336">
    <property type="component" value="Unassembled WGS sequence"/>
</dbReference>
<dbReference type="EMBL" id="CAJOBI010004208">
    <property type="protein sequence ID" value="CAF3994312.1"/>
    <property type="molecule type" value="Genomic_DNA"/>
</dbReference>
<dbReference type="EMBL" id="CAJNRF010007696">
    <property type="protein sequence ID" value="CAF2094018.1"/>
    <property type="molecule type" value="Genomic_DNA"/>
</dbReference>
<evidence type="ECO:0008006" key="4">
    <source>
        <dbReference type="Google" id="ProtNLM"/>
    </source>
</evidence>
<dbReference type="Proteomes" id="UP000663856">
    <property type="component" value="Unassembled WGS sequence"/>
</dbReference>
<comment type="caution">
    <text evidence="1">The sequence shown here is derived from an EMBL/GenBank/DDBJ whole genome shotgun (WGS) entry which is preliminary data.</text>
</comment>
<evidence type="ECO:0000313" key="1">
    <source>
        <dbReference type="EMBL" id="CAF2094018.1"/>
    </source>
</evidence>
<gene>
    <name evidence="2" type="ORF">SMN809_LOCUS11576</name>
    <name evidence="1" type="ORF">WKI299_LOCUS18802</name>
</gene>
<sequence length="142" mass="15645">MATSTRSNATIDPILAPAQMTGIKTSLSVLPSIGSDHFPIIWIPDIKLSFASQLIFPPHWKVAKMMLLPKIKLNIVKIFLVQFRKWVNDEGILSEEQTGFRSGHNMTVRLVSIIDQIGQCLALNAAAAAALFVDFKAAFNQP</sequence>
<reference evidence="1" key="1">
    <citation type="submission" date="2021-02" db="EMBL/GenBank/DDBJ databases">
        <authorList>
            <person name="Nowell W R."/>
        </authorList>
    </citation>
    <scope>NUCLEOTIDE SEQUENCE</scope>
</reference>
<name>A0A816T937_9BILA</name>